<comment type="caution">
    <text evidence="3">The sequence shown here is derived from an EMBL/GenBank/DDBJ whole genome shotgun (WGS) entry which is preliminary data.</text>
</comment>
<dbReference type="InterPro" id="IPR042099">
    <property type="entry name" value="ANL_N_sf"/>
</dbReference>
<name>A0AAD4QE33_9AGAM</name>
<dbReference type="InterPro" id="IPR020845">
    <property type="entry name" value="AMP-binding_CS"/>
</dbReference>
<proteinExistence type="predicted"/>
<evidence type="ECO:0000259" key="2">
    <source>
        <dbReference type="Pfam" id="PF13193"/>
    </source>
</evidence>
<dbReference type="InterPro" id="IPR000873">
    <property type="entry name" value="AMP-dep_synth/lig_dom"/>
</dbReference>
<accession>A0AAD4QE33</accession>
<feature type="domain" description="AMP-binding enzyme C-terminal" evidence="2">
    <location>
        <begin position="425"/>
        <end position="512"/>
    </location>
</feature>
<dbReference type="GO" id="GO:0016405">
    <property type="term" value="F:CoA-ligase activity"/>
    <property type="evidence" value="ECO:0007669"/>
    <property type="project" value="TreeGrafter"/>
</dbReference>
<dbReference type="Pfam" id="PF13193">
    <property type="entry name" value="AMP-binding_C"/>
    <property type="match status" value="1"/>
</dbReference>
<gene>
    <name evidence="3" type="ORF">EDB92DRAFT_1934819</name>
</gene>
<dbReference type="Gene3D" id="3.40.50.12780">
    <property type="entry name" value="N-terminal domain of ligase-like"/>
    <property type="match status" value="1"/>
</dbReference>
<evidence type="ECO:0000313" key="4">
    <source>
        <dbReference type="Proteomes" id="UP001201163"/>
    </source>
</evidence>
<dbReference type="PANTHER" id="PTHR24096:SF422">
    <property type="entry name" value="BCDNA.GH02901"/>
    <property type="match status" value="1"/>
</dbReference>
<feature type="domain" description="AMP-dependent synthetase/ligase" evidence="1">
    <location>
        <begin position="67"/>
        <end position="375"/>
    </location>
</feature>
<sequence length="539" mass="58344">MTEFVSPGDPLPYIPDNLTLAQFVLDSTHPYRPLRPQGVPWLIEDATGRKIGLEEVRTRVLGLANALSLKWGIHYPTVMWATHRLGAIVTGANPSYTHEELTHQITTAKASILIAHPDSLKVALLAAHNAGIPPDRLITYGLAHQPYFVERALRPGEGRTKIAFLSFSSGTTGKPKAVEIPHYAPIANILQMAAWWRVNDNSIPWEDRRIRPGDITMAVHDILDIYGLVINSSVVVVPKFEFIAYLESIKRHKANHLLVVPPMIVLLCKHPATKNYDLSSIRMLFCGAAPLSAELTDSVVKLLPQAFVGQGYGMTETCTAISMAPLSQKVSTLGSAGQLISGTRVRVVKADGTLAKVGEPGELVVTGPSMALRYLNNGTATAETFVDGWVRTGDEAIIAENNDIFIVDRLKEILKVRGFQVAPAELEGHLLAHPDVADSCVVGVPDDFSGEVPLAFVVLSVEAAKKASGSEAAAAKIKASIVKHVADHKVAYKKLAGGVEFVDAIPKNPSGKLLRRVLRDKALNLKKSQAKVATTKTRL</sequence>
<dbReference type="EMBL" id="JAKELL010000022">
    <property type="protein sequence ID" value="KAH8992514.1"/>
    <property type="molecule type" value="Genomic_DNA"/>
</dbReference>
<keyword evidence="3" id="KW-0436">Ligase</keyword>
<dbReference type="InterPro" id="IPR025110">
    <property type="entry name" value="AMP-bd_C"/>
</dbReference>
<reference evidence="3" key="1">
    <citation type="submission" date="2022-01" db="EMBL/GenBank/DDBJ databases">
        <title>Comparative genomics reveals a dynamic genome evolution in the ectomycorrhizal milk-cap (Lactarius) mushrooms.</title>
        <authorList>
            <consortium name="DOE Joint Genome Institute"/>
            <person name="Lebreton A."/>
            <person name="Tang N."/>
            <person name="Kuo A."/>
            <person name="LaButti K."/>
            <person name="Drula E."/>
            <person name="Barry K."/>
            <person name="Clum A."/>
            <person name="Lipzen A."/>
            <person name="Mousain D."/>
            <person name="Ng V."/>
            <person name="Wang R."/>
            <person name="Wang X."/>
            <person name="Dai Y."/>
            <person name="Henrissat B."/>
            <person name="Grigoriev I.V."/>
            <person name="Guerin-Laguette A."/>
            <person name="Yu F."/>
            <person name="Martin F.M."/>
        </authorList>
    </citation>
    <scope>NUCLEOTIDE SEQUENCE</scope>
    <source>
        <strain evidence="3">QP</strain>
    </source>
</reference>
<protein>
    <submittedName>
        <fullName evidence="3">Amp dependent CoA ligase</fullName>
    </submittedName>
</protein>
<organism evidence="3 4">
    <name type="scientific">Lactarius akahatsu</name>
    <dbReference type="NCBI Taxonomy" id="416441"/>
    <lineage>
        <taxon>Eukaryota</taxon>
        <taxon>Fungi</taxon>
        <taxon>Dikarya</taxon>
        <taxon>Basidiomycota</taxon>
        <taxon>Agaricomycotina</taxon>
        <taxon>Agaricomycetes</taxon>
        <taxon>Russulales</taxon>
        <taxon>Russulaceae</taxon>
        <taxon>Lactarius</taxon>
    </lineage>
</organism>
<dbReference type="SUPFAM" id="SSF56801">
    <property type="entry name" value="Acetyl-CoA synthetase-like"/>
    <property type="match status" value="1"/>
</dbReference>
<keyword evidence="4" id="KW-1185">Reference proteome</keyword>
<evidence type="ECO:0000259" key="1">
    <source>
        <dbReference type="Pfam" id="PF00501"/>
    </source>
</evidence>
<dbReference type="Proteomes" id="UP001201163">
    <property type="component" value="Unassembled WGS sequence"/>
</dbReference>
<dbReference type="Pfam" id="PF00501">
    <property type="entry name" value="AMP-binding"/>
    <property type="match status" value="1"/>
</dbReference>
<dbReference type="PROSITE" id="PS00455">
    <property type="entry name" value="AMP_BINDING"/>
    <property type="match status" value="1"/>
</dbReference>
<evidence type="ECO:0000313" key="3">
    <source>
        <dbReference type="EMBL" id="KAH8992514.1"/>
    </source>
</evidence>
<dbReference type="InterPro" id="IPR045851">
    <property type="entry name" value="AMP-bd_C_sf"/>
</dbReference>
<dbReference type="PANTHER" id="PTHR24096">
    <property type="entry name" value="LONG-CHAIN-FATTY-ACID--COA LIGASE"/>
    <property type="match status" value="1"/>
</dbReference>
<dbReference type="AlphaFoldDB" id="A0AAD4QE33"/>
<dbReference type="Gene3D" id="3.30.300.30">
    <property type="match status" value="1"/>
</dbReference>